<feature type="coiled-coil region" evidence="1">
    <location>
        <begin position="43"/>
        <end position="84"/>
    </location>
</feature>
<dbReference type="EMBL" id="LXQA010044126">
    <property type="protein sequence ID" value="MCI00743.1"/>
    <property type="molecule type" value="Genomic_DNA"/>
</dbReference>
<sequence>MINNEEQVKAQKLVYAALWDKANVSNNKVEQMKKQTDDIVSGVNACKENIANWTSEIQDLQIKIAELECKIISENAKKRELESKAGQITKDEIDKEARIGIEHYASAKVIDGAINQLNEENDVLVKKMKVTKEFYDKLRAPLLKK</sequence>
<accession>A0A392NLQ9</accession>
<dbReference type="Proteomes" id="UP000265520">
    <property type="component" value="Unassembled WGS sequence"/>
</dbReference>
<evidence type="ECO:0000313" key="3">
    <source>
        <dbReference type="Proteomes" id="UP000265520"/>
    </source>
</evidence>
<keyword evidence="3" id="KW-1185">Reference proteome</keyword>
<proteinExistence type="predicted"/>
<organism evidence="2 3">
    <name type="scientific">Trifolium medium</name>
    <dbReference type="NCBI Taxonomy" id="97028"/>
    <lineage>
        <taxon>Eukaryota</taxon>
        <taxon>Viridiplantae</taxon>
        <taxon>Streptophyta</taxon>
        <taxon>Embryophyta</taxon>
        <taxon>Tracheophyta</taxon>
        <taxon>Spermatophyta</taxon>
        <taxon>Magnoliopsida</taxon>
        <taxon>eudicotyledons</taxon>
        <taxon>Gunneridae</taxon>
        <taxon>Pentapetalae</taxon>
        <taxon>rosids</taxon>
        <taxon>fabids</taxon>
        <taxon>Fabales</taxon>
        <taxon>Fabaceae</taxon>
        <taxon>Papilionoideae</taxon>
        <taxon>50 kb inversion clade</taxon>
        <taxon>NPAAA clade</taxon>
        <taxon>Hologalegina</taxon>
        <taxon>IRL clade</taxon>
        <taxon>Trifolieae</taxon>
        <taxon>Trifolium</taxon>
    </lineage>
</organism>
<keyword evidence="1" id="KW-0175">Coiled coil</keyword>
<protein>
    <submittedName>
        <fullName evidence="2">Uncharacterized protein</fullName>
    </submittedName>
</protein>
<dbReference type="AlphaFoldDB" id="A0A392NLQ9"/>
<evidence type="ECO:0000256" key="1">
    <source>
        <dbReference type="SAM" id="Coils"/>
    </source>
</evidence>
<comment type="caution">
    <text evidence="2">The sequence shown here is derived from an EMBL/GenBank/DDBJ whole genome shotgun (WGS) entry which is preliminary data.</text>
</comment>
<evidence type="ECO:0000313" key="2">
    <source>
        <dbReference type="EMBL" id="MCI00743.1"/>
    </source>
</evidence>
<reference evidence="2 3" key="1">
    <citation type="journal article" date="2018" name="Front. Plant Sci.">
        <title>Red Clover (Trifolium pratense) and Zigzag Clover (T. medium) - A Picture of Genomic Similarities and Differences.</title>
        <authorList>
            <person name="Dluhosova J."/>
            <person name="Istvanek J."/>
            <person name="Nedelnik J."/>
            <person name="Repkova J."/>
        </authorList>
    </citation>
    <scope>NUCLEOTIDE SEQUENCE [LARGE SCALE GENOMIC DNA]</scope>
    <source>
        <strain evidence="3">cv. 10/8</strain>
        <tissue evidence="2">Leaf</tissue>
    </source>
</reference>
<name>A0A392NLQ9_9FABA</name>